<protein>
    <submittedName>
        <fullName evidence="1">Uncharacterized protein</fullName>
    </submittedName>
</protein>
<dbReference type="Proteomes" id="UP001341840">
    <property type="component" value="Unassembled WGS sequence"/>
</dbReference>
<proteinExistence type="predicted"/>
<accession>A0ABU6VQC6</accession>
<comment type="caution">
    <text evidence="1">The sequence shown here is derived from an EMBL/GenBank/DDBJ whole genome shotgun (WGS) entry which is preliminary data.</text>
</comment>
<reference evidence="1 2" key="1">
    <citation type="journal article" date="2023" name="Plants (Basel)">
        <title>Bridging the Gap: Combining Genomics and Transcriptomics Approaches to Understand Stylosanthes scabra, an Orphan Legume from the Brazilian Caatinga.</title>
        <authorList>
            <person name="Ferreira-Neto J.R.C."/>
            <person name="da Silva M.D."/>
            <person name="Binneck E."/>
            <person name="de Melo N.F."/>
            <person name="da Silva R.H."/>
            <person name="de Melo A.L.T.M."/>
            <person name="Pandolfi V."/>
            <person name="Bustamante F.O."/>
            <person name="Brasileiro-Vidal A.C."/>
            <person name="Benko-Iseppon A.M."/>
        </authorList>
    </citation>
    <scope>NUCLEOTIDE SEQUENCE [LARGE SCALE GENOMIC DNA]</scope>
    <source>
        <tissue evidence="1">Leaves</tissue>
    </source>
</reference>
<evidence type="ECO:0000313" key="2">
    <source>
        <dbReference type="Proteomes" id="UP001341840"/>
    </source>
</evidence>
<keyword evidence="2" id="KW-1185">Reference proteome</keyword>
<evidence type="ECO:0000313" key="1">
    <source>
        <dbReference type="EMBL" id="MED6174078.1"/>
    </source>
</evidence>
<sequence length="114" mass="12472">MVMLPNSLATLTHRQTLTLSNHSLTAFSLSHGSRRALFTTGTLLLLTQSHIRRHWRSLLLSPAFPHRESSPLRHSLTPSPLSLTSAPSPSLSLSLRHSSSPSLCLATLTNIQIC</sequence>
<organism evidence="1 2">
    <name type="scientific">Stylosanthes scabra</name>
    <dbReference type="NCBI Taxonomy" id="79078"/>
    <lineage>
        <taxon>Eukaryota</taxon>
        <taxon>Viridiplantae</taxon>
        <taxon>Streptophyta</taxon>
        <taxon>Embryophyta</taxon>
        <taxon>Tracheophyta</taxon>
        <taxon>Spermatophyta</taxon>
        <taxon>Magnoliopsida</taxon>
        <taxon>eudicotyledons</taxon>
        <taxon>Gunneridae</taxon>
        <taxon>Pentapetalae</taxon>
        <taxon>rosids</taxon>
        <taxon>fabids</taxon>
        <taxon>Fabales</taxon>
        <taxon>Fabaceae</taxon>
        <taxon>Papilionoideae</taxon>
        <taxon>50 kb inversion clade</taxon>
        <taxon>dalbergioids sensu lato</taxon>
        <taxon>Dalbergieae</taxon>
        <taxon>Pterocarpus clade</taxon>
        <taxon>Stylosanthes</taxon>
    </lineage>
</organism>
<gene>
    <name evidence="1" type="ORF">PIB30_065445</name>
</gene>
<dbReference type="EMBL" id="JASCZI010151687">
    <property type="protein sequence ID" value="MED6174078.1"/>
    <property type="molecule type" value="Genomic_DNA"/>
</dbReference>
<name>A0ABU6VQC6_9FABA</name>